<keyword evidence="1" id="KW-0694">RNA-binding</keyword>
<dbReference type="eggNOG" id="COG1188">
    <property type="taxonomic scope" value="Bacteria"/>
</dbReference>
<evidence type="ECO:0000256" key="2">
    <source>
        <dbReference type="SAM" id="MobiDB-lite"/>
    </source>
</evidence>
<dbReference type="STRING" id="314271.RB2654_05375"/>
<reference evidence="4 5" key="1">
    <citation type="journal article" date="2010" name="J. Bacteriol.">
        <title>Genome sequences of Pelagibaca bermudensis HTCC2601T and Maritimibacter alkaliphilus HTCC2654T, the type strains of two marine Roseobacter genera.</title>
        <authorList>
            <person name="Thrash J.C."/>
            <person name="Cho J.C."/>
            <person name="Ferriera S."/>
            <person name="Johnson J."/>
            <person name="Vergin K.L."/>
            <person name="Giovannoni S.J."/>
        </authorList>
    </citation>
    <scope>NUCLEOTIDE SEQUENCE [LARGE SCALE GENOMIC DNA]</scope>
    <source>
        <strain evidence="4 5">HTCC2654</strain>
    </source>
</reference>
<comment type="caution">
    <text evidence="4">The sequence shown here is derived from an EMBL/GenBank/DDBJ whole genome shotgun (WGS) entry which is preliminary data.</text>
</comment>
<dbReference type="Gene3D" id="3.10.290.10">
    <property type="entry name" value="RNA-binding S4 domain"/>
    <property type="match status" value="1"/>
</dbReference>
<dbReference type="PROSITE" id="PS50889">
    <property type="entry name" value="S4"/>
    <property type="match status" value="1"/>
</dbReference>
<dbReference type="SMART" id="SM00363">
    <property type="entry name" value="S4"/>
    <property type="match status" value="1"/>
</dbReference>
<dbReference type="SUPFAM" id="SSF55174">
    <property type="entry name" value="Alpha-L RNA-binding motif"/>
    <property type="match status" value="1"/>
</dbReference>
<sequence length="134" mass="14731">MTEVPEGQPSANGPRATMRADKWLWHARFFKTRGLATKLIAAGHLRVNGTKVAKASHGIGAGDVLTFPQARRVRVVRLKALSERRGPAPEAQALYDDLSPQETHVPANPGFEGKGRPSAKDRRNARLYDPSRLE</sequence>
<keyword evidence="5" id="KW-1185">Reference proteome</keyword>
<accession>A3VL39</accession>
<protein>
    <submittedName>
        <fullName evidence="4">S4 domain protein</fullName>
    </submittedName>
</protein>
<evidence type="ECO:0000313" key="4">
    <source>
        <dbReference type="EMBL" id="EAQ11089.1"/>
    </source>
</evidence>
<dbReference type="HOGENOM" id="CLU_101003_2_0_5"/>
<dbReference type="RefSeq" id="WP_008329415.1">
    <property type="nucleotide sequence ID" value="NZ_CH902578.1"/>
</dbReference>
<feature type="compositionally biased region" description="Basic and acidic residues" evidence="2">
    <location>
        <begin position="113"/>
        <end position="134"/>
    </location>
</feature>
<dbReference type="OrthoDB" id="9797176at2"/>
<evidence type="ECO:0000259" key="3">
    <source>
        <dbReference type="SMART" id="SM00363"/>
    </source>
</evidence>
<feature type="domain" description="RNA-binding S4" evidence="3">
    <location>
        <begin position="18"/>
        <end position="81"/>
    </location>
</feature>
<feature type="region of interest" description="Disordered" evidence="2">
    <location>
        <begin position="86"/>
        <end position="134"/>
    </location>
</feature>
<proteinExistence type="predicted"/>
<dbReference type="AlphaFoldDB" id="A3VL39"/>
<dbReference type="Pfam" id="PF01479">
    <property type="entry name" value="S4"/>
    <property type="match status" value="1"/>
</dbReference>
<name>A3VL39_9RHOB</name>
<evidence type="ECO:0000256" key="1">
    <source>
        <dbReference type="PROSITE-ProRule" id="PRU00182"/>
    </source>
</evidence>
<dbReference type="Proteomes" id="UP000002931">
    <property type="component" value="Unassembled WGS sequence"/>
</dbReference>
<gene>
    <name evidence="4" type="ORF">RB2654_05375</name>
</gene>
<dbReference type="CDD" id="cd00165">
    <property type="entry name" value="S4"/>
    <property type="match status" value="1"/>
</dbReference>
<dbReference type="EMBL" id="AAMT01000020">
    <property type="protein sequence ID" value="EAQ11089.1"/>
    <property type="molecule type" value="Genomic_DNA"/>
</dbReference>
<organism evidence="4 5">
    <name type="scientific">Maritimibacter alkaliphilus HTCC2654</name>
    <dbReference type="NCBI Taxonomy" id="314271"/>
    <lineage>
        <taxon>Bacteria</taxon>
        <taxon>Pseudomonadati</taxon>
        <taxon>Pseudomonadota</taxon>
        <taxon>Alphaproteobacteria</taxon>
        <taxon>Rhodobacterales</taxon>
        <taxon>Roseobacteraceae</taxon>
        <taxon>Maritimibacter</taxon>
    </lineage>
</organism>
<dbReference type="InterPro" id="IPR036986">
    <property type="entry name" value="S4_RNA-bd_sf"/>
</dbReference>
<dbReference type="GO" id="GO:0003723">
    <property type="term" value="F:RNA binding"/>
    <property type="evidence" value="ECO:0007669"/>
    <property type="project" value="UniProtKB-KW"/>
</dbReference>
<dbReference type="InterPro" id="IPR002942">
    <property type="entry name" value="S4_RNA-bd"/>
</dbReference>
<evidence type="ECO:0000313" key="5">
    <source>
        <dbReference type="Proteomes" id="UP000002931"/>
    </source>
</evidence>